<dbReference type="Pfam" id="PF13561">
    <property type="entry name" value="adh_short_C2"/>
    <property type="match status" value="1"/>
</dbReference>
<comment type="caution">
    <text evidence="3">The sequence shown here is derived from an EMBL/GenBank/DDBJ whole genome shotgun (WGS) entry which is preliminary data.</text>
</comment>
<organism evidence="3 4">
    <name type="scientific">Cuscuta australis</name>
    <dbReference type="NCBI Taxonomy" id="267555"/>
    <lineage>
        <taxon>Eukaryota</taxon>
        <taxon>Viridiplantae</taxon>
        <taxon>Streptophyta</taxon>
        <taxon>Embryophyta</taxon>
        <taxon>Tracheophyta</taxon>
        <taxon>Spermatophyta</taxon>
        <taxon>Magnoliopsida</taxon>
        <taxon>eudicotyledons</taxon>
        <taxon>Gunneridae</taxon>
        <taxon>Pentapetalae</taxon>
        <taxon>asterids</taxon>
        <taxon>lamiids</taxon>
        <taxon>Solanales</taxon>
        <taxon>Convolvulaceae</taxon>
        <taxon>Cuscuteae</taxon>
        <taxon>Cuscuta</taxon>
        <taxon>Cuscuta subgen. Grammica</taxon>
        <taxon>Cuscuta sect. Cleistogrammica</taxon>
    </lineage>
</organism>
<dbReference type="GO" id="GO:0010301">
    <property type="term" value="F:xanthoxin dehydrogenase (NAD+) activity"/>
    <property type="evidence" value="ECO:0007669"/>
    <property type="project" value="TreeGrafter"/>
</dbReference>
<dbReference type="InterPro" id="IPR002347">
    <property type="entry name" value="SDR_fam"/>
</dbReference>
<dbReference type="PRINTS" id="PR00081">
    <property type="entry name" value="GDHRDH"/>
</dbReference>
<proteinExistence type="inferred from homology"/>
<dbReference type="PROSITE" id="PS00061">
    <property type="entry name" value="ADH_SHORT"/>
    <property type="match status" value="1"/>
</dbReference>
<evidence type="ECO:0000256" key="2">
    <source>
        <dbReference type="ARBA" id="ARBA00023027"/>
    </source>
</evidence>
<name>A0A328DHH1_9ASTE</name>
<accession>A0A328DHH1</accession>
<keyword evidence="2" id="KW-0520">NAD</keyword>
<dbReference type="InterPro" id="IPR036291">
    <property type="entry name" value="NAD(P)-bd_dom_sf"/>
</dbReference>
<gene>
    <name evidence="3" type="ORF">DM860_014597</name>
</gene>
<dbReference type="SUPFAM" id="SSF51735">
    <property type="entry name" value="NAD(P)-binding Rossmann-fold domains"/>
    <property type="match status" value="1"/>
</dbReference>
<evidence type="ECO:0000256" key="1">
    <source>
        <dbReference type="ARBA" id="ARBA00006484"/>
    </source>
</evidence>
<dbReference type="Proteomes" id="UP000249390">
    <property type="component" value="Unassembled WGS sequence"/>
</dbReference>
<keyword evidence="4" id="KW-1185">Reference proteome</keyword>
<dbReference type="EMBL" id="NQVE01000135">
    <property type="protein sequence ID" value="RAL45187.1"/>
    <property type="molecule type" value="Genomic_DNA"/>
</dbReference>
<dbReference type="PRINTS" id="PR00080">
    <property type="entry name" value="SDRFAMILY"/>
</dbReference>
<dbReference type="AlphaFoldDB" id="A0A328DHH1"/>
<protein>
    <recommendedName>
        <fullName evidence="5">Xanthoxin dehydrogenase</fullName>
    </recommendedName>
</protein>
<dbReference type="FunFam" id="3.40.50.720:FF:000084">
    <property type="entry name" value="Short-chain dehydrogenase reductase"/>
    <property type="match status" value="1"/>
</dbReference>
<comment type="similarity">
    <text evidence="1">Belongs to the short-chain dehydrogenases/reductases (SDR) family.</text>
</comment>
<dbReference type="GO" id="GO:0009688">
    <property type="term" value="P:abscisic acid biosynthetic process"/>
    <property type="evidence" value="ECO:0007669"/>
    <property type="project" value="TreeGrafter"/>
</dbReference>
<dbReference type="PANTHER" id="PTHR42820">
    <property type="entry name" value="SHORT-CHAIN DEHYDROGENASE REDUCTASE"/>
    <property type="match status" value="1"/>
</dbReference>
<evidence type="ECO:0000313" key="3">
    <source>
        <dbReference type="EMBL" id="RAL45187.1"/>
    </source>
</evidence>
<dbReference type="GO" id="GO:0005829">
    <property type="term" value="C:cytosol"/>
    <property type="evidence" value="ECO:0007669"/>
    <property type="project" value="TreeGrafter"/>
</dbReference>
<evidence type="ECO:0000313" key="4">
    <source>
        <dbReference type="Proteomes" id="UP000249390"/>
    </source>
</evidence>
<dbReference type="InterPro" id="IPR020904">
    <property type="entry name" value="Sc_DH/Rdtase_CS"/>
</dbReference>
<dbReference type="Gene3D" id="3.40.50.720">
    <property type="entry name" value="NAD(P)-binding Rossmann-like Domain"/>
    <property type="match status" value="1"/>
</dbReference>
<sequence length="290" mass="30158">MATDTSIGPHSSEVSLPAQCQRLLGKVAVVTGGASGIGESIVRLFHKHGAKVVIADIQDHLALQLCGSLRADSSEGPRFVHCDVTVEDDVSRAVDFAVDAFGALDIMVNNAGTSGPPVPDIRDFRLSTFESVLDVNVKGVFLGMKHAARAMIPLGGGGSIVSLGSVASAAAGVGTHAYTASKHAVLGLTQNVAAEVGKHGIRVNCVSPYAVPTGLALAHLPEEERTAGMMEGFRALTGRNANLRGVELTARDVADAVVFLASDEARYISGVNLMVDGGFSCVNHTFRVFR</sequence>
<dbReference type="PANTHER" id="PTHR42820:SF1">
    <property type="entry name" value="SHORT-CHAIN DEHYDROGENASE_REDUCTASE FAMILY PROTEIN"/>
    <property type="match status" value="1"/>
</dbReference>
<reference evidence="3 4" key="1">
    <citation type="submission" date="2018-06" db="EMBL/GenBank/DDBJ databases">
        <title>The Genome of Cuscuta australis (Dodder) Provides Insight into the Evolution of Plant Parasitism.</title>
        <authorList>
            <person name="Liu H."/>
        </authorList>
    </citation>
    <scope>NUCLEOTIDE SEQUENCE [LARGE SCALE GENOMIC DNA]</scope>
    <source>
        <strain evidence="4">cv. Yunnan</strain>
        <tissue evidence="3">Vines</tissue>
    </source>
</reference>
<evidence type="ECO:0008006" key="5">
    <source>
        <dbReference type="Google" id="ProtNLM"/>
    </source>
</evidence>